<organism evidence="1 2">
    <name type="scientific">Yersinia massiliensis</name>
    <dbReference type="NCBI Taxonomy" id="419257"/>
    <lineage>
        <taxon>Bacteria</taxon>
        <taxon>Pseudomonadati</taxon>
        <taxon>Pseudomonadota</taxon>
        <taxon>Gammaproteobacteria</taxon>
        <taxon>Enterobacterales</taxon>
        <taxon>Yersiniaceae</taxon>
        <taxon>Yersinia</taxon>
    </lineage>
</organism>
<protein>
    <submittedName>
        <fullName evidence="1">Uncharacterized protein</fullName>
    </submittedName>
</protein>
<accession>A0AA91BJB7</accession>
<name>A0AA91BJB7_9GAMM</name>
<sequence length="174" mass="20497">MWKIKHRILRMKIKTPPSEELRGTWRNSVRVGAMFGNYNEAMGLLRYRNELNEQVKDKFSKYGDVLTLEHVQITLGKKLCGGFIDITETSIALIDHVMVELYHFLLEFPIVAESNIELSRVREWGGVPTYENKQEAFLKCMEPIKQPNFKKFFAYTGMSEQEARDKYTFKSWFD</sequence>
<reference evidence="1" key="1">
    <citation type="submission" date="2020-03" db="EMBL/GenBank/DDBJ databases">
        <authorList>
            <person name="Kislichkina A."/>
            <person name="Dentovskaya S."/>
            <person name="Shaikhutdinov R."/>
            <person name="Ivanov S."/>
            <person name="Sizova A."/>
            <person name="Solomentsev V."/>
            <person name="Bogun A."/>
        </authorList>
    </citation>
    <scope>NUCLEOTIDE SEQUENCE</scope>
    <source>
        <strain evidence="1">SCPM-O-B-8025</strain>
    </source>
</reference>
<dbReference type="Proteomes" id="UP000698240">
    <property type="component" value="Unassembled WGS sequence"/>
</dbReference>
<dbReference type="EMBL" id="JAASAN010000008">
    <property type="protein sequence ID" value="NIL28191.1"/>
    <property type="molecule type" value="Genomic_DNA"/>
</dbReference>
<dbReference type="AlphaFoldDB" id="A0AA91BJB7"/>
<evidence type="ECO:0000313" key="1">
    <source>
        <dbReference type="EMBL" id="NIL28191.1"/>
    </source>
</evidence>
<dbReference type="RefSeq" id="WP_167311552.1">
    <property type="nucleotide sequence ID" value="NZ_CP110790.1"/>
</dbReference>
<proteinExistence type="predicted"/>
<comment type="caution">
    <text evidence="1">The sequence shown here is derived from an EMBL/GenBank/DDBJ whole genome shotgun (WGS) entry which is preliminary data.</text>
</comment>
<gene>
    <name evidence="1" type="ORF">HB980_16770</name>
</gene>
<evidence type="ECO:0000313" key="2">
    <source>
        <dbReference type="Proteomes" id="UP000698240"/>
    </source>
</evidence>